<comment type="cofactor">
    <cofactor evidence="7">
        <name>Mg(2+)</name>
        <dbReference type="ChEBI" id="CHEBI:18420"/>
    </cofactor>
</comment>
<dbReference type="OrthoDB" id="9783652at2"/>
<feature type="transmembrane region" description="Helical" evidence="8">
    <location>
        <begin position="271"/>
        <end position="291"/>
    </location>
</feature>
<feature type="transmembrane region" description="Helical" evidence="8">
    <location>
        <begin position="88"/>
        <end position="115"/>
    </location>
</feature>
<feature type="transmembrane region" description="Helical" evidence="8">
    <location>
        <begin position="136"/>
        <end position="155"/>
    </location>
</feature>
<evidence type="ECO:0000256" key="2">
    <source>
        <dbReference type="ARBA" id="ARBA00022475"/>
    </source>
</evidence>
<keyword evidence="7" id="KW-0479">Metal-binding</keyword>
<evidence type="ECO:0000256" key="5">
    <source>
        <dbReference type="ARBA" id="ARBA00022989"/>
    </source>
</evidence>
<evidence type="ECO:0000256" key="8">
    <source>
        <dbReference type="SAM" id="Phobius"/>
    </source>
</evidence>
<keyword evidence="4 8" id="KW-0812">Transmembrane</keyword>
<evidence type="ECO:0000256" key="3">
    <source>
        <dbReference type="ARBA" id="ARBA00022679"/>
    </source>
</evidence>
<organism evidence="9 10">
    <name type="scientific">Rhodovulum bhavnagarense</name>
    <dbReference type="NCBI Taxonomy" id="992286"/>
    <lineage>
        <taxon>Bacteria</taxon>
        <taxon>Pseudomonadati</taxon>
        <taxon>Pseudomonadota</taxon>
        <taxon>Alphaproteobacteria</taxon>
        <taxon>Rhodobacterales</taxon>
        <taxon>Paracoccaceae</taxon>
        <taxon>Rhodovulum</taxon>
    </lineage>
</organism>
<feature type="binding site" evidence="7">
    <location>
        <position position="302"/>
    </location>
    <ligand>
        <name>Mg(2+)</name>
        <dbReference type="ChEBI" id="CHEBI:18420"/>
    </ligand>
</feature>
<keyword evidence="3 9" id="KW-0808">Transferase</keyword>
<gene>
    <name evidence="9" type="ORF">EV663_11722</name>
</gene>
<dbReference type="AlphaFoldDB" id="A0A4V2SVJ3"/>
<reference evidence="9 10" key="1">
    <citation type="submission" date="2019-03" db="EMBL/GenBank/DDBJ databases">
        <title>Genomic Encyclopedia of Type Strains, Phase IV (KMG-IV): sequencing the most valuable type-strain genomes for metagenomic binning, comparative biology and taxonomic classification.</title>
        <authorList>
            <person name="Goeker M."/>
        </authorList>
    </citation>
    <scope>NUCLEOTIDE SEQUENCE [LARGE SCALE GENOMIC DNA]</scope>
    <source>
        <strain evidence="9 10">DSM 24766</strain>
    </source>
</reference>
<feature type="binding site" evidence="7">
    <location>
        <position position="242"/>
    </location>
    <ligand>
        <name>Mg(2+)</name>
        <dbReference type="ChEBI" id="CHEBI:18420"/>
    </ligand>
</feature>
<feature type="transmembrane region" description="Helical" evidence="8">
    <location>
        <begin position="388"/>
        <end position="407"/>
    </location>
</feature>
<keyword evidence="2" id="KW-1003">Cell membrane</keyword>
<name>A0A4V2SVJ3_9RHOB</name>
<keyword evidence="10" id="KW-1185">Reference proteome</keyword>
<dbReference type="CDD" id="cd06912">
    <property type="entry name" value="GT_MraY_like"/>
    <property type="match status" value="1"/>
</dbReference>
<dbReference type="PANTHER" id="PTHR22926">
    <property type="entry name" value="PHOSPHO-N-ACETYLMURAMOYL-PENTAPEPTIDE-TRANSFERASE"/>
    <property type="match status" value="1"/>
</dbReference>
<evidence type="ECO:0000256" key="4">
    <source>
        <dbReference type="ARBA" id="ARBA00022692"/>
    </source>
</evidence>
<evidence type="ECO:0000256" key="6">
    <source>
        <dbReference type="ARBA" id="ARBA00023136"/>
    </source>
</evidence>
<protein>
    <submittedName>
        <fullName evidence="9">UDP-N-acetylmuramyl pentapeptide phosphotransferase/UDP-N-acetylglucosamine-1-phosphate transferase</fullName>
    </submittedName>
</protein>
<feature type="transmembrane region" description="Helical" evidence="8">
    <location>
        <begin position="161"/>
        <end position="178"/>
    </location>
</feature>
<dbReference type="GO" id="GO:0005886">
    <property type="term" value="C:plasma membrane"/>
    <property type="evidence" value="ECO:0007669"/>
    <property type="project" value="UniProtKB-SubCell"/>
</dbReference>
<feature type="transmembrane region" description="Helical" evidence="8">
    <location>
        <begin position="215"/>
        <end position="234"/>
    </location>
</feature>
<accession>A0A4V2SVJ3</accession>
<comment type="subcellular location">
    <subcellularLocation>
        <location evidence="1">Cell membrane</location>
        <topology evidence="1">Multi-pass membrane protein</topology>
    </subcellularLocation>
</comment>
<dbReference type="GO" id="GO:0071555">
    <property type="term" value="P:cell wall organization"/>
    <property type="evidence" value="ECO:0007669"/>
    <property type="project" value="TreeGrafter"/>
</dbReference>
<evidence type="ECO:0000256" key="7">
    <source>
        <dbReference type="PIRSR" id="PIRSR600715-1"/>
    </source>
</evidence>
<dbReference type="GO" id="GO:0009103">
    <property type="term" value="P:lipopolysaccharide biosynthetic process"/>
    <property type="evidence" value="ECO:0007669"/>
    <property type="project" value="TreeGrafter"/>
</dbReference>
<dbReference type="GO" id="GO:0046872">
    <property type="term" value="F:metal ion binding"/>
    <property type="evidence" value="ECO:0007669"/>
    <property type="project" value="UniProtKB-KW"/>
</dbReference>
<feature type="transmembrane region" description="Helical" evidence="8">
    <location>
        <begin position="190"/>
        <end position="209"/>
    </location>
</feature>
<dbReference type="EMBL" id="SLXU01000017">
    <property type="protein sequence ID" value="TCP58756.1"/>
    <property type="molecule type" value="Genomic_DNA"/>
</dbReference>
<evidence type="ECO:0000313" key="10">
    <source>
        <dbReference type="Proteomes" id="UP000295050"/>
    </source>
</evidence>
<dbReference type="PANTHER" id="PTHR22926:SF3">
    <property type="entry name" value="UNDECAPRENYL-PHOSPHATE ALPHA-N-ACETYLGLUCOSAMINYL 1-PHOSPHATE TRANSFERASE"/>
    <property type="match status" value="1"/>
</dbReference>
<comment type="caution">
    <text evidence="9">The sequence shown here is derived from an EMBL/GenBank/DDBJ whole genome shotgun (WGS) entry which is preliminary data.</text>
</comment>
<sequence>MAFVQGLELARLQARISTDQLTIADTRQGHPTFHFRPTLTIWSARIRPWLHGRGVKNHFENQKNPILCYRAVNLLNVKVFFMGPLAPVWLATVVFAISAMMVGLMVGTRGVHVAVTTRGHDLHAIQAAHTRPTPRVGGLAVVVAICCALLLGIPNFPKDRALLFIASLLPVFIAGLAEDLGYRVSPRGRLWAAALSSMVVVFFMGDWITESGLPGVDLLLAFAPFAIPVTILWTTGLCHAFNLIDGVNGLMGGVALMIALALAFMSHDVGYQPVMVTSLAVAAALAGFLMFNFPKGQIFMGDAGAYTVGHVLAWLGIFLAIRSEEIAGISVALLFFWPVADTFLAIYRRRASGRRHDQPDRLHVHQLVMRGLEIVLLGRGRRHISNPLTAVVLMPLAGMPVLAGVVFMDRPIWAALSVLIFAVLFVLAYRLGMAYVRHGRRGRAGRN</sequence>
<feature type="transmembrane region" description="Helical" evidence="8">
    <location>
        <begin position="327"/>
        <end position="347"/>
    </location>
</feature>
<dbReference type="GO" id="GO:0016780">
    <property type="term" value="F:phosphotransferase activity, for other substituted phosphate groups"/>
    <property type="evidence" value="ECO:0007669"/>
    <property type="project" value="InterPro"/>
</dbReference>
<keyword evidence="7" id="KW-0460">Magnesium</keyword>
<keyword evidence="6 8" id="KW-0472">Membrane</keyword>
<dbReference type="Pfam" id="PF00953">
    <property type="entry name" value="Glycos_transf_4"/>
    <property type="match status" value="1"/>
</dbReference>
<feature type="transmembrane region" description="Helical" evidence="8">
    <location>
        <begin position="413"/>
        <end position="436"/>
    </location>
</feature>
<dbReference type="Proteomes" id="UP000295050">
    <property type="component" value="Unassembled WGS sequence"/>
</dbReference>
<feature type="transmembrane region" description="Helical" evidence="8">
    <location>
        <begin position="246"/>
        <end position="265"/>
    </location>
</feature>
<proteinExistence type="predicted"/>
<keyword evidence="5 8" id="KW-1133">Transmembrane helix</keyword>
<dbReference type="GO" id="GO:0044038">
    <property type="term" value="P:cell wall macromolecule biosynthetic process"/>
    <property type="evidence" value="ECO:0007669"/>
    <property type="project" value="TreeGrafter"/>
</dbReference>
<evidence type="ECO:0000313" key="9">
    <source>
        <dbReference type="EMBL" id="TCP58756.1"/>
    </source>
</evidence>
<feature type="transmembrane region" description="Helical" evidence="8">
    <location>
        <begin position="303"/>
        <end position="321"/>
    </location>
</feature>
<evidence type="ECO:0000256" key="1">
    <source>
        <dbReference type="ARBA" id="ARBA00004651"/>
    </source>
</evidence>
<dbReference type="RefSeq" id="WP_132952703.1">
    <property type="nucleotide sequence ID" value="NZ_SLXU01000017.1"/>
</dbReference>
<dbReference type="InterPro" id="IPR000715">
    <property type="entry name" value="Glycosyl_transferase_4"/>
</dbReference>